<evidence type="ECO:0000313" key="4">
    <source>
        <dbReference type="Proteomes" id="UP001428817"/>
    </source>
</evidence>
<dbReference type="InterPro" id="IPR011053">
    <property type="entry name" value="Single_hybrid_motif"/>
</dbReference>
<dbReference type="InterPro" id="IPR000073">
    <property type="entry name" value="AB_hydrolase_1"/>
</dbReference>
<dbReference type="Pfam" id="PF00561">
    <property type="entry name" value="Abhydrolase_1"/>
    <property type="match status" value="1"/>
</dbReference>
<evidence type="ECO:0000256" key="1">
    <source>
        <dbReference type="ARBA" id="ARBA00022823"/>
    </source>
</evidence>
<protein>
    <submittedName>
        <fullName evidence="3">Acetoin dehydrogenase dihydrolipoyllysine-residue acetyltransferase subunit</fullName>
    </submittedName>
</protein>
<dbReference type="Gene3D" id="2.40.50.100">
    <property type="match status" value="1"/>
</dbReference>
<dbReference type="RefSeq" id="WP_185061659.1">
    <property type="nucleotide sequence ID" value="NZ_BAABJP010000008.1"/>
</dbReference>
<dbReference type="PANTHER" id="PTHR46438">
    <property type="entry name" value="ALPHA/BETA-HYDROLASES SUPERFAMILY PROTEIN"/>
    <property type="match status" value="1"/>
</dbReference>
<dbReference type="SUPFAM" id="SSF51230">
    <property type="entry name" value="Single hybrid motif"/>
    <property type="match status" value="1"/>
</dbReference>
<feature type="domain" description="Lipoyl-binding" evidence="2">
    <location>
        <begin position="5"/>
        <end position="80"/>
    </location>
</feature>
<evidence type="ECO:0000313" key="3">
    <source>
        <dbReference type="EMBL" id="GAA5154072.1"/>
    </source>
</evidence>
<proteinExistence type="predicted"/>
<dbReference type="PROSITE" id="PS50968">
    <property type="entry name" value="BIOTINYL_LIPOYL"/>
    <property type="match status" value="1"/>
</dbReference>
<dbReference type="EMBL" id="BAABJP010000008">
    <property type="protein sequence ID" value="GAA5154072.1"/>
    <property type="molecule type" value="Genomic_DNA"/>
</dbReference>
<dbReference type="NCBIfam" id="NF011457">
    <property type="entry name" value="PRK14875.1"/>
    <property type="match status" value="1"/>
</dbReference>
<keyword evidence="4" id="KW-1185">Reference proteome</keyword>
<dbReference type="PANTHER" id="PTHR46438:SF11">
    <property type="entry name" value="LIPASE-RELATED"/>
    <property type="match status" value="1"/>
</dbReference>
<name>A0ABP9PY88_9PSEU</name>
<dbReference type="Pfam" id="PF00364">
    <property type="entry name" value="Biotin_lipoyl"/>
    <property type="match status" value="1"/>
</dbReference>
<dbReference type="Gene3D" id="3.40.50.1820">
    <property type="entry name" value="alpha/beta hydrolase"/>
    <property type="match status" value="1"/>
</dbReference>
<gene>
    <name evidence="3" type="ORF">GCM10023321_25340</name>
</gene>
<dbReference type="PROSITE" id="PS00189">
    <property type="entry name" value="LIPOYL"/>
    <property type="match status" value="1"/>
</dbReference>
<comment type="caution">
    <text evidence="3">The sequence shown here is derived from an EMBL/GenBank/DDBJ whole genome shotgun (WGS) entry which is preliminary data.</text>
</comment>
<sequence length="365" mass="38071">MSEEIQRITMPKWGLSMKTGKVIEWFVAEGDTLDKGDDLADIETEKIAGTLESPQPGLLRRIVAEPGVELPVGATLAVLAPAEVPDSDVDAVVAEARAQLESGELGGEEEILPSTAEVDGRSISYVTMGDAPGEPVVLVHGFGGDKNSWLFVQQPLSETHTVHALDLPGHGASEKDVGDGSLDTLAGTVLGFLDVIGAERAHLVGHSLGGAVVAAVAARAPDRVSGLTLLAPAGYGAQGSRPDAEYLRGFAGAASRRELKPLLGRLFADPALVTRQLVDDLLKYKRLDGVSTALQALLATLLDGDKQAIDTPALLAGVNVPVTVIWGGADQILSVPTGVDVTRVEAGHMLHMEAANDVLADLYGR</sequence>
<accession>A0ABP9PY88</accession>
<keyword evidence="1" id="KW-0450">Lipoyl</keyword>
<dbReference type="PRINTS" id="PR00111">
    <property type="entry name" value="ABHYDROLASE"/>
</dbReference>
<dbReference type="Proteomes" id="UP001428817">
    <property type="component" value="Unassembled WGS sequence"/>
</dbReference>
<dbReference type="InterPro" id="IPR000089">
    <property type="entry name" value="Biotin_lipoyl"/>
</dbReference>
<dbReference type="InterPro" id="IPR003016">
    <property type="entry name" value="2-oxoA_DH_lipoyl-BS"/>
</dbReference>
<dbReference type="SUPFAM" id="SSF53474">
    <property type="entry name" value="alpha/beta-Hydrolases"/>
    <property type="match status" value="1"/>
</dbReference>
<dbReference type="InterPro" id="IPR029058">
    <property type="entry name" value="AB_hydrolase_fold"/>
</dbReference>
<organism evidence="3 4">
    <name type="scientific">Pseudonocardia eucalypti</name>
    <dbReference type="NCBI Taxonomy" id="648755"/>
    <lineage>
        <taxon>Bacteria</taxon>
        <taxon>Bacillati</taxon>
        <taxon>Actinomycetota</taxon>
        <taxon>Actinomycetes</taxon>
        <taxon>Pseudonocardiales</taxon>
        <taxon>Pseudonocardiaceae</taxon>
        <taxon>Pseudonocardia</taxon>
    </lineage>
</organism>
<dbReference type="CDD" id="cd06849">
    <property type="entry name" value="lipoyl_domain"/>
    <property type="match status" value="1"/>
</dbReference>
<reference evidence="4" key="1">
    <citation type="journal article" date="2019" name="Int. J. Syst. Evol. Microbiol.">
        <title>The Global Catalogue of Microorganisms (GCM) 10K type strain sequencing project: providing services to taxonomists for standard genome sequencing and annotation.</title>
        <authorList>
            <consortium name="The Broad Institute Genomics Platform"/>
            <consortium name="The Broad Institute Genome Sequencing Center for Infectious Disease"/>
            <person name="Wu L."/>
            <person name="Ma J."/>
        </authorList>
    </citation>
    <scope>NUCLEOTIDE SEQUENCE [LARGE SCALE GENOMIC DNA]</scope>
    <source>
        <strain evidence="4">JCM 18303</strain>
    </source>
</reference>
<evidence type="ECO:0000259" key="2">
    <source>
        <dbReference type="PROSITE" id="PS50968"/>
    </source>
</evidence>